<dbReference type="Gene3D" id="2.30.42.10">
    <property type="match status" value="1"/>
</dbReference>
<gene>
    <name evidence="3" type="ORF">MAMC_01973</name>
</gene>
<comment type="caution">
    <text evidence="3">The sequence shown here is derived from an EMBL/GenBank/DDBJ whole genome shotgun (WGS) entry which is preliminary data.</text>
</comment>
<dbReference type="InterPro" id="IPR036034">
    <property type="entry name" value="PDZ_sf"/>
</dbReference>
<reference evidence="3" key="1">
    <citation type="submission" date="2019-09" db="EMBL/GenBank/DDBJ databases">
        <authorList>
            <person name="Cremers G."/>
        </authorList>
    </citation>
    <scope>NUCLEOTIDE SEQUENCE [LARGE SCALE GENOMIC DNA]</scope>
    <source>
        <strain evidence="3">3B</strain>
    </source>
</reference>
<keyword evidence="4" id="KW-1185">Reference proteome</keyword>
<name>A0A5E6MGE0_9BACT</name>
<evidence type="ECO:0000313" key="4">
    <source>
        <dbReference type="Proteomes" id="UP000381693"/>
    </source>
</evidence>
<feature type="compositionally biased region" description="Basic and acidic residues" evidence="1">
    <location>
        <begin position="93"/>
        <end position="104"/>
    </location>
</feature>
<accession>A0A5E6MGE0</accession>
<dbReference type="Proteomes" id="UP000381693">
    <property type="component" value="Unassembled WGS sequence"/>
</dbReference>
<dbReference type="InterPro" id="IPR041489">
    <property type="entry name" value="PDZ_6"/>
</dbReference>
<dbReference type="Pfam" id="PF17820">
    <property type="entry name" value="PDZ_6"/>
    <property type="match status" value="1"/>
</dbReference>
<dbReference type="EMBL" id="CABFUZ020000220">
    <property type="protein sequence ID" value="VVM08082.1"/>
    <property type="molecule type" value="Genomic_DNA"/>
</dbReference>
<feature type="region of interest" description="Disordered" evidence="1">
    <location>
        <begin position="93"/>
        <end position="116"/>
    </location>
</feature>
<sequence length="276" mass="30396">MSGRGWHPLLWPRVCLGLALLLGWTGRLASARAAEGPLLTNPPIIAVFPVEDGPDGVHFRYPVAINEQTVVQPGDKLRTLYVKPELEEKVEEAVQNKEHKEAAYSRKSTPDPLSETPAERALKKFTRTVWPSKTTFLQALEVLNGSDLRLMYQEANREKVRDEPVSLPAGLLLAAIDGRIAVLAVQTGEKGERGGFRPGDRIITISGQPFVGTLDEFLEIYRRANLGRKSGESQALSFTVFREGSPEPIAISLPLPPSLQQSLLEFSPEMGRGHSE</sequence>
<protein>
    <recommendedName>
        <fullName evidence="2">PDZ domain-containing protein</fullName>
    </recommendedName>
</protein>
<feature type="domain" description="PDZ" evidence="2">
    <location>
        <begin position="182"/>
        <end position="221"/>
    </location>
</feature>
<evidence type="ECO:0000313" key="3">
    <source>
        <dbReference type="EMBL" id="VVM08082.1"/>
    </source>
</evidence>
<evidence type="ECO:0000259" key="2">
    <source>
        <dbReference type="Pfam" id="PF17820"/>
    </source>
</evidence>
<dbReference type="AlphaFoldDB" id="A0A5E6MGE0"/>
<organism evidence="3 4">
    <name type="scientific">Methylacidimicrobium cyclopophantes</name>
    <dbReference type="NCBI Taxonomy" id="1041766"/>
    <lineage>
        <taxon>Bacteria</taxon>
        <taxon>Pseudomonadati</taxon>
        <taxon>Verrucomicrobiota</taxon>
        <taxon>Methylacidimicrobium</taxon>
    </lineage>
</organism>
<proteinExistence type="predicted"/>
<evidence type="ECO:0000256" key="1">
    <source>
        <dbReference type="SAM" id="MobiDB-lite"/>
    </source>
</evidence>
<dbReference type="SUPFAM" id="SSF50156">
    <property type="entry name" value="PDZ domain-like"/>
    <property type="match status" value="1"/>
</dbReference>